<dbReference type="GO" id="GO:0005524">
    <property type="term" value="F:ATP binding"/>
    <property type="evidence" value="ECO:0007669"/>
    <property type="project" value="UniProtKB-KW"/>
</dbReference>
<dbReference type="Gene3D" id="3.40.50.300">
    <property type="entry name" value="P-loop containing nucleotide triphosphate hydrolases"/>
    <property type="match status" value="1"/>
</dbReference>
<comment type="caution">
    <text evidence="6">The sequence shown here is derived from an EMBL/GenBank/DDBJ whole genome shotgun (WGS) entry which is preliminary data.</text>
</comment>
<sequence length="546" mass="59672">MAPPLAAVSSSSPLFSPSSSRPIRRCHAPPPSISFQTRGRSPTAAAAAESSVSTLLEVRGLTASVKETGQQILAGVDLTIREGEIHAIMGKNGSGKSTLTKVLVGHPHYEVTGGTILFKGEDLVDMEPEDRSLAGLFMSFQAPIEIPGVSNFDFLLMAVNARRERSGLPALGPLEFYSVVSPKVDALKMDPKFLDRNVNEGFSGGERKRNEILQLSVIGADLALLDEIDSGLDVDALEDVANAVNGLLTPQNSVLMITHYQRLLDLIKPSYVHIMWARYVCELKPDRSIDMLTVRIAPWRRLALLALLPHLFLSAAAVVARQCLWPGQASDDAGCLSWRVMVEANNARGWRTVPPQCVGYVSGYMTRGQYQRDVAGVAEQARAYADGMAADADGLDAWVFDIDDTCLSNLLYYETKQFGAYDPLAFRAWASREACPGIHPVLGLFTTLLDKGFKVFLLSGRDEETLGSCTAANLEAQGFSGYERLIMRTPEYRGQSSSIFKSAIRKQLVDEGYRIRGNVGDQWSDLQGDCAGDRVFKIPNPMYFVP</sequence>
<dbReference type="InterPro" id="IPR003439">
    <property type="entry name" value="ABC_transporter-like_ATP-bd"/>
</dbReference>
<dbReference type="InterPro" id="IPR010230">
    <property type="entry name" value="FeS-cluster_ATPase_SufC"/>
</dbReference>
<dbReference type="Gene3D" id="3.40.50.1000">
    <property type="entry name" value="HAD superfamily/HAD-like"/>
    <property type="match status" value="1"/>
</dbReference>
<feature type="region of interest" description="Disordered" evidence="4">
    <location>
        <begin position="1"/>
        <end position="40"/>
    </location>
</feature>
<dbReference type="NCBIfam" id="TIGR01675">
    <property type="entry name" value="plant-AP"/>
    <property type="match status" value="1"/>
</dbReference>
<proteinExistence type="predicted"/>
<dbReference type="NCBIfam" id="TIGR01978">
    <property type="entry name" value="sufC"/>
    <property type="match status" value="1"/>
</dbReference>
<feature type="compositionally biased region" description="Low complexity" evidence="4">
    <location>
        <begin position="1"/>
        <end position="21"/>
    </location>
</feature>
<protein>
    <submittedName>
        <fullName evidence="6">ABC transporter I family member 6, chloroplastic</fullName>
    </submittedName>
</protein>
<dbReference type="GO" id="GO:0016887">
    <property type="term" value="F:ATP hydrolysis activity"/>
    <property type="evidence" value="ECO:0007669"/>
    <property type="project" value="InterPro"/>
</dbReference>
<accession>A0A317Y6T6</accession>
<dbReference type="Pfam" id="PF03767">
    <property type="entry name" value="Acid_phosphat_B"/>
    <property type="match status" value="1"/>
</dbReference>
<evidence type="ECO:0000256" key="1">
    <source>
        <dbReference type="ARBA" id="ARBA00022729"/>
    </source>
</evidence>
<dbReference type="InterPro" id="IPR036412">
    <property type="entry name" value="HAD-like_sf"/>
</dbReference>
<dbReference type="PANTHER" id="PTHR43204">
    <property type="entry name" value="ABC TRANSPORTER I FAMILY MEMBER 6, CHLOROPLASTIC"/>
    <property type="match status" value="1"/>
</dbReference>
<evidence type="ECO:0000256" key="4">
    <source>
        <dbReference type="SAM" id="MobiDB-lite"/>
    </source>
</evidence>
<keyword evidence="1" id="KW-0732">Signal</keyword>
<dbReference type="SUPFAM" id="SSF52540">
    <property type="entry name" value="P-loop containing nucleoside triphosphate hydrolases"/>
    <property type="match status" value="1"/>
</dbReference>
<dbReference type="Proteomes" id="UP000251960">
    <property type="component" value="Chromosome 1"/>
</dbReference>
<dbReference type="Pfam" id="PF00005">
    <property type="entry name" value="ABC_tran"/>
    <property type="match status" value="1"/>
</dbReference>
<dbReference type="EMBL" id="NCVQ01000001">
    <property type="protein sequence ID" value="PWZ54345.1"/>
    <property type="molecule type" value="Genomic_DNA"/>
</dbReference>
<dbReference type="InterPro" id="IPR027417">
    <property type="entry name" value="P-loop_NTPase"/>
</dbReference>
<evidence type="ECO:0000259" key="5">
    <source>
        <dbReference type="PROSITE" id="PS50893"/>
    </source>
</evidence>
<dbReference type="InterPro" id="IPR017871">
    <property type="entry name" value="ABC_transporter-like_CS"/>
</dbReference>
<dbReference type="PROSITE" id="PS00211">
    <property type="entry name" value="ABC_TRANSPORTER_1"/>
    <property type="match status" value="1"/>
</dbReference>
<evidence type="ECO:0000256" key="3">
    <source>
        <dbReference type="ARBA" id="ARBA00022840"/>
    </source>
</evidence>
<dbReference type="CDD" id="cd03217">
    <property type="entry name" value="ABC_FeS_Assembly"/>
    <property type="match status" value="1"/>
</dbReference>
<dbReference type="GO" id="GO:0003993">
    <property type="term" value="F:acid phosphatase activity"/>
    <property type="evidence" value="ECO:0007669"/>
    <property type="project" value="InterPro"/>
</dbReference>
<reference evidence="6" key="1">
    <citation type="journal article" date="2018" name="Nat. Genet.">
        <title>Extensive intraspecific gene order and gene structural variations between Mo17 and other maize genomes.</title>
        <authorList>
            <person name="Sun S."/>
            <person name="Zhou Y."/>
            <person name="Chen J."/>
            <person name="Shi J."/>
            <person name="Zhao H."/>
            <person name="Zhao H."/>
            <person name="Song W."/>
            <person name="Zhang M."/>
            <person name="Cui Y."/>
            <person name="Dong X."/>
            <person name="Liu H."/>
            <person name="Ma X."/>
            <person name="Jiao Y."/>
            <person name="Wang B."/>
            <person name="Wei X."/>
            <person name="Stein J.C."/>
            <person name="Glaubitz J.C."/>
            <person name="Lu F."/>
            <person name="Yu G."/>
            <person name="Liang C."/>
            <person name="Fengler K."/>
            <person name="Li B."/>
            <person name="Rafalski A."/>
            <person name="Schnable P.S."/>
            <person name="Ware D.H."/>
            <person name="Buckler E.S."/>
            <person name="Lai J."/>
        </authorList>
    </citation>
    <scope>NUCLEOTIDE SEQUENCE [LARGE SCALE GENOMIC DNA]</scope>
    <source>
        <tissue evidence="6">Seedling</tissue>
    </source>
</reference>
<evidence type="ECO:0000313" key="6">
    <source>
        <dbReference type="EMBL" id="PWZ54345.1"/>
    </source>
</evidence>
<dbReference type="PROSITE" id="PS50893">
    <property type="entry name" value="ABC_TRANSPORTER_2"/>
    <property type="match status" value="1"/>
</dbReference>
<dbReference type="PANTHER" id="PTHR43204:SF1">
    <property type="entry name" value="ABC TRANSPORTER I FAMILY MEMBER 6, CHLOROPLASTIC"/>
    <property type="match status" value="1"/>
</dbReference>
<dbReference type="InterPro" id="IPR010028">
    <property type="entry name" value="Acid_phosphatase_pln"/>
</dbReference>
<dbReference type="ExpressionAtlas" id="A0A317Y6T6">
    <property type="expression patterns" value="baseline and differential"/>
</dbReference>
<keyword evidence="3" id="KW-0067">ATP-binding</keyword>
<keyword evidence="2" id="KW-0547">Nucleotide-binding</keyword>
<gene>
    <name evidence="6" type="primary">ABCI6</name>
    <name evidence="6" type="ORF">Zm00014a_035784</name>
</gene>
<dbReference type="InterPro" id="IPR023214">
    <property type="entry name" value="HAD_sf"/>
</dbReference>
<evidence type="ECO:0000256" key="2">
    <source>
        <dbReference type="ARBA" id="ARBA00022741"/>
    </source>
</evidence>
<dbReference type="AlphaFoldDB" id="A0A317Y6T6"/>
<dbReference type="InterPro" id="IPR005519">
    <property type="entry name" value="Acid_phosphat_B-like"/>
</dbReference>
<feature type="domain" description="ABC transporter" evidence="5">
    <location>
        <begin position="56"/>
        <end position="304"/>
    </location>
</feature>
<organism evidence="6">
    <name type="scientific">Zea mays</name>
    <name type="common">Maize</name>
    <dbReference type="NCBI Taxonomy" id="4577"/>
    <lineage>
        <taxon>Eukaryota</taxon>
        <taxon>Viridiplantae</taxon>
        <taxon>Streptophyta</taxon>
        <taxon>Embryophyta</taxon>
        <taxon>Tracheophyta</taxon>
        <taxon>Spermatophyta</taxon>
        <taxon>Magnoliopsida</taxon>
        <taxon>Liliopsida</taxon>
        <taxon>Poales</taxon>
        <taxon>Poaceae</taxon>
        <taxon>PACMAD clade</taxon>
        <taxon>Panicoideae</taxon>
        <taxon>Andropogonodae</taxon>
        <taxon>Andropogoneae</taxon>
        <taxon>Tripsacinae</taxon>
        <taxon>Zea</taxon>
    </lineage>
</organism>
<name>A0A317Y6T6_MAIZE</name>
<dbReference type="SUPFAM" id="SSF56784">
    <property type="entry name" value="HAD-like"/>
    <property type="match status" value="1"/>
</dbReference>